<sequence length="395" mass="42806">MTGDSSAPSGTSPPTHNSFATGFLSFSQPCPSTACDELIPELLLDNNQPNPAYISWVREDQLVLSWIVASVFEGILPQLVGAETARKAWTKLTIKRDEGRLHIARIKDSLSQNPASYQYLQTSICHNCESKGHVARDSPSPKTPNGTRISDRPNSNLASTQSSPTQNWLMDSGTTHHLTSDLDNLAIHSGYQSPEEVTLGNGSRLTISHIGKCFIAASDKKIKLDNTLHIPTSTQNLNSISSFAKSNNFSDLVTRGILHTGPSRDGLYSLPVTKLLSLAFFVASLGVWHARLAHAFYPTVRRALPTAVLASSKSSSLYTTCVVSKSHIVLFSESTFKASTPPDLICSDVWGPVSDAQVPRSSTNSIREPITLQLPMFHSQPTPHASSETDVITSL</sequence>
<accession>A0A9J5ZR23</accession>
<feature type="region of interest" description="Disordered" evidence="1">
    <location>
        <begin position="131"/>
        <end position="174"/>
    </location>
</feature>
<organism evidence="3 4">
    <name type="scientific">Solanum commersonii</name>
    <name type="common">Commerson's wild potato</name>
    <name type="synonym">Commerson's nightshade</name>
    <dbReference type="NCBI Taxonomy" id="4109"/>
    <lineage>
        <taxon>Eukaryota</taxon>
        <taxon>Viridiplantae</taxon>
        <taxon>Streptophyta</taxon>
        <taxon>Embryophyta</taxon>
        <taxon>Tracheophyta</taxon>
        <taxon>Spermatophyta</taxon>
        <taxon>Magnoliopsida</taxon>
        <taxon>eudicotyledons</taxon>
        <taxon>Gunneridae</taxon>
        <taxon>Pentapetalae</taxon>
        <taxon>asterids</taxon>
        <taxon>lamiids</taxon>
        <taxon>Solanales</taxon>
        <taxon>Solanaceae</taxon>
        <taxon>Solanoideae</taxon>
        <taxon>Solaneae</taxon>
        <taxon>Solanum</taxon>
    </lineage>
</organism>
<dbReference type="AlphaFoldDB" id="A0A9J5ZR23"/>
<feature type="compositionally biased region" description="Polar residues" evidence="1">
    <location>
        <begin position="143"/>
        <end position="174"/>
    </location>
</feature>
<reference evidence="3 4" key="1">
    <citation type="submission" date="2020-09" db="EMBL/GenBank/DDBJ databases">
        <title>De no assembly of potato wild relative species, Solanum commersonii.</title>
        <authorList>
            <person name="Cho K."/>
        </authorList>
    </citation>
    <scope>NUCLEOTIDE SEQUENCE [LARGE SCALE GENOMIC DNA]</scope>
    <source>
        <strain evidence="3">LZ3.2</strain>
        <tissue evidence="3">Leaf</tissue>
    </source>
</reference>
<dbReference type="Proteomes" id="UP000824120">
    <property type="component" value="Chromosome 3"/>
</dbReference>
<keyword evidence="4" id="KW-1185">Reference proteome</keyword>
<dbReference type="PANTHER" id="PTHR47481">
    <property type="match status" value="1"/>
</dbReference>
<dbReference type="EMBL" id="JACXVP010000003">
    <property type="protein sequence ID" value="KAG5614632.1"/>
    <property type="molecule type" value="Genomic_DNA"/>
</dbReference>
<name>A0A9J5ZR23_SOLCO</name>
<evidence type="ECO:0000259" key="2">
    <source>
        <dbReference type="Pfam" id="PF22936"/>
    </source>
</evidence>
<dbReference type="InterPro" id="IPR054722">
    <property type="entry name" value="PolX-like_BBD"/>
</dbReference>
<dbReference type="PANTHER" id="PTHR47481:SF14">
    <property type="entry name" value="RETROTRANSPOSON COPIA-LIKE N-TERMINAL DOMAIN-CONTAINING PROTEIN"/>
    <property type="match status" value="1"/>
</dbReference>
<dbReference type="Pfam" id="PF22936">
    <property type="entry name" value="Pol_BBD"/>
    <property type="match status" value="1"/>
</dbReference>
<comment type="caution">
    <text evidence="3">The sequence shown here is derived from an EMBL/GenBank/DDBJ whole genome shotgun (WGS) entry which is preliminary data.</text>
</comment>
<protein>
    <recommendedName>
        <fullName evidence="2">Retrovirus-related Pol polyprotein from transposon TNT 1-94-like beta-barrel domain-containing protein</fullName>
    </recommendedName>
</protein>
<evidence type="ECO:0000256" key="1">
    <source>
        <dbReference type="SAM" id="MobiDB-lite"/>
    </source>
</evidence>
<evidence type="ECO:0000313" key="4">
    <source>
        <dbReference type="Proteomes" id="UP000824120"/>
    </source>
</evidence>
<feature type="domain" description="Retrovirus-related Pol polyprotein from transposon TNT 1-94-like beta-barrel" evidence="2">
    <location>
        <begin position="168"/>
        <end position="245"/>
    </location>
</feature>
<dbReference type="OrthoDB" id="1306265at2759"/>
<proteinExistence type="predicted"/>
<evidence type="ECO:0000313" key="3">
    <source>
        <dbReference type="EMBL" id="KAG5614632.1"/>
    </source>
</evidence>
<gene>
    <name evidence="3" type="ORF">H5410_014456</name>
</gene>